<organism evidence="1 2">
    <name type="scientific">Hymenobacter swuensis DY53</name>
    <dbReference type="NCBI Taxonomy" id="1227739"/>
    <lineage>
        <taxon>Bacteria</taxon>
        <taxon>Pseudomonadati</taxon>
        <taxon>Bacteroidota</taxon>
        <taxon>Cytophagia</taxon>
        <taxon>Cytophagales</taxon>
        <taxon>Hymenobacteraceae</taxon>
        <taxon>Hymenobacter</taxon>
    </lineage>
</organism>
<reference evidence="1 2" key="1">
    <citation type="submission" date="2014-01" db="EMBL/GenBank/DDBJ databases">
        <title>Complete sequence of plasmid2 of ionizing-radiation resistance bacterium Hymenobacter swuensis DY53.</title>
        <authorList>
            <person name="Jung J.-H."/>
            <person name="Jeong S.-W."/>
            <person name="Joe M.-H."/>
            <person name="Cho y.-j."/>
            <person name="Kim M.-K."/>
            <person name="Lim S.-Y."/>
        </authorList>
    </citation>
    <scope>NUCLEOTIDE SEQUENCE [LARGE SCALE GENOMIC DNA]</scope>
    <source>
        <strain evidence="1 2">DY53</strain>
        <plasmid evidence="1 2">pHsw2</plasmid>
    </source>
</reference>
<evidence type="ECO:0008006" key="3">
    <source>
        <dbReference type="Google" id="ProtNLM"/>
    </source>
</evidence>
<dbReference type="AlphaFoldDB" id="W8EY56"/>
<dbReference type="RefSeq" id="WP_044000268.1">
    <property type="nucleotide sequence ID" value="NZ_CP007143.1"/>
</dbReference>
<keyword evidence="1" id="KW-0614">Plasmid</keyword>
<name>W8EY56_9BACT</name>
<evidence type="ECO:0000313" key="2">
    <source>
        <dbReference type="Proteomes" id="UP000019423"/>
    </source>
</evidence>
<dbReference type="PATRIC" id="fig|1227739.3.peg.14"/>
<keyword evidence="2" id="KW-1185">Reference proteome</keyword>
<accession>W8EY56</accession>
<dbReference type="KEGG" id="hsw:Hsw_PB0016"/>
<dbReference type="EMBL" id="CP007143">
    <property type="protein sequence ID" value="AHJ95306.1"/>
    <property type="molecule type" value="Genomic_DNA"/>
</dbReference>
<proteinExistence type="predicted"/>
<dbReference type="Proteomes" id="UP000019423">
    <property type="component" value="Plasmid pHsw2"/>
</dbReference>
<dbReference type="HOGENOM" id="CLU_123874_0_0_10"/>
<dbReference type="InterPro" id="IPR048683">
    <property type="entry name" value="Sf6_terminase"/>
</dbReference>
<geneLocation type="plasmid" evidence="1 2">
    <name>pHsw2</name>
</geneLocation>
<dbReference type="Gene3D" id="1.10.10.60">
    <property type="entry name" value="Homeodomain-like"/>
    <property type="match status" value="1"/>
</dbReference>
<protein>
    <recommendedName>
        <fullName evidence="3">Terminase small subunit protein</fullName>
    </recommendedName>
</protein>
<gene>
    <name evidence="1" type="ORF">Hsw_PB0016</name>
</gene>
<evidence type="ECO:0000313" key="1">
    <source>
        <dbReference type="EMBL" id="AHJ95306.1"/>
    </source>
</evidence>
<sequence>MPAPRTPSATAGRPSSYSAELAETICDRLAEGESLRAICASEGMPHKKTVLRWLRNDEAFRAQYAQAREEQAEHLLDEIFAIADDTTNDTEHGDAGPKANTEWIARSRLRVDTRKWAMSKLAPKKYGDKLDVTSAGEKVAPQFYILPDGSRIEF</sequence>
<dbReference type="eggNOG" id="ENOG5032T8S">
    <property type="taxonomic scope" value="Bacteria"/>
</dbReference>
<dbReference type="Pfam" id="PF20901">
    <property type="entry name" value="Sf6_terminase"/>
    <property type="match status" value="1"/>
</dbReference>